<accession>A0A1W1Y8G7</accession>
<proteinExistence type="predicted"/>
<organism evidence="1 2">
    <name type="scientific">Fulvimarina manganoxydans</name>
    <dbReference type="NCBI Taxonomy" id="937218"/>
    <lineage>
        <taxon>Bacteria</taxon>
        <taxon>Pseudomonadati</taxon>
        <taxon>Pseudomonadota</taxon>
        <taxon>Alphaproteobacteria</taxon>
        <taxon>Hyphomicrobiales</taxon>
        <taxon>Aurantimonadaceae</taxon>
        <taxon>Fulvimarina</taxon>
    </lineage>
</organism>
<dbReference type="EMBL" id="FWXR01000001">
    <property type="protein sequence ID" value="SMC32462.1"/>
    <property type="molecule type" value="Genomic_DNA"/>
</dbReference>
<dbReference type="RefSeq" id="WP_084407783.1">
    <property type="nucleotide sequence ID" value="NZ_FWXR01000001.1"/>
</dbReference>
<protein>
    <submittedName>
        <fullName evidence="1">Uncharacterized protein</fullName>
    </submittedName>
</protein>
<dbReference type="OrthoDB" id="8372322at2"/>
<dbReference type="AlphaFoldDB" id="A0A1W1Y8G7"/>
<name>A0A1W1Y8G7_9HYPH</name>
<evidence type="ECO:0000313" key="2">
    <source>
        <dbReference type="Proteomes" id="UP000192656"/>
    </source>
</evidence>
<dbReference type="Proteomes" id="UP000192656">
    <property type="component" value="Unassembled WGS sequence"/>
</dbReference>
<dbReference type="STRING" id="937218.SAMN06297251_10135"/>
<keyword evidence="2" id="KW-1185">Reference proteome</keyword>
<sequence length="176" mass="19277">MQALPEISILFPGLRIPRRALVGARERHSRDGEYETARTWNGAAVSLAPSWGEKVNISISNDGERVWTPSTDNLVVGQQLTLWSSVWRTVTIPPGQYAATLARDPVPGTVHATDAMDPRIEVESAVNGRIATIPFRGGWTTVSYRPAYDCMVLGITEMGAETTAPGQSWTLELTER</sequence>
<gene>
    <name evidence="1" type="ORF">SAMN06297251_10135</name>
</gene>
<evidence type="ECO:0000313" key="1">
    <source>
        <dbReference type="EMBL" id="SMC32462.1"/>
    </source>
</evidence>
<reference evidence="1 2" key="1">
    <citation type="submission" date="2017-04" db="EMBL/GenBank/DDBJ databases">
        <authorList>
            <person name="Afonso C.L."/>
            <person name="Miller P.J."/>
            <person name="Scott M.A."/>
            <person name="Spackman E."/>
            <person name="Goraichik I."/>
            <person name="Dimitrov K.M."/>
            <person name="Suarez D.L."/>
            <person name="Swayne D.E."/>
        </authorList>
    </citation>
    <scope>NUCLEOTIDE SEQUENCE [LARGE SCALE GENOMIC DNA]</scope>
    <source>
        <strain evidence="1 2">CGMCC 1.10972</strain>
    </source>
</reference>